<name>A0A0A8YGH1_ARUDO</name>
<evidence type="ECO:0000313" key="1">
    <source>
        <dbReference type="EMBL" id="JAD24891.1"/>
    </source>
</evidence>
<dbReference type="EMBL" id="GBRH01273004">
    <property type="protein sequence ID" value="JAD24891.1"/>
    <property type="molecule type" value="Transcribed_RNA"/>
</dbReference>
<reference evidence="1" key="2">
    <citation type="journal article" date="2015" name="Data Brief">
        <title>Shoot transcriptome of the giant reed, Arundo donax.</title>
        <authorList>
            <person name="Barrero R.A."/>
            <person name="Guerrero F.D."/>
            <person name="Moolhuijzen P."/>
            <person name="Goolsby J.A."/>
            <person name="Tidwell J."/>
            <person name="Bellgard S.E."/>
            <person name="Bellgard M.I."/>
        </authorList>
    </citation>
    <scope>NUCLEOTIDE SEQUENCE</scope>
    <source>
        <tissue evidence="1">Shoot tissue taken approximately 20 cm above the soil surface</tissue>
    </source>
</reference>
<accession>A0A0A8YGH1</accession>
<dbReference type="AlphaFoldDB" id="A0A0A8YGH1"/>
<proteinExistence type="predicted"/>
<organism evidence="1">
    <name type="scientific">Arundo donax</name>
    <name type="common">Giant reed</name>
    <name type="synonym">Donax arundinaceus</name>
    <dbReference type="NCBI Taxonomy" id="35708"/>
    <lineage>
        <taxon>Eukaryota</taxon>
        <taxon>Viridiplantae</taxon>
        <taxon>Streptophyta</taxon>
        <taxon>Embryophyta</taxon>
        <taxon>Tracheophyta</taxon>
        <taxon>Spermatophyta</taxon>
        <taxon>Magnoliopsida</taxon>
        <taxon>Liliopsida</taxon>
        <taxon>Poales</taxon>
        <taxon>Poaceae</taxon>
        <taxon>PACMAD clade</taxon>
        <taxon>Arundinoideae</taxon>
        <taxon>Arundineae</taxon>
        <taxon>Arundo</taxon>
    </lineage>
</organism>
<protein>
    <submittedName>
        <fullName evidence="1">Uncharacterized protein</fullName>
    </submittedName>
</protein>
<reference evidence="1" key="1">
    <citation type="submission" date="2014-09" db="EMBL/GenBank/DDBJ databases">
        <authorList>
            <person name="Magalhaes I.L.F."/>
            <person name="Oliveira U."/>
            <person name="Santos F.R."/>
            <person name="Vidigal T.H.D.A."/>
            <person name="Brescovit A.D."/>
            <person name="Santos A.J."/>
        </authorList>
    </citation>
    <scope>NUCLEOTIDE SEQUENCE</scope>
    <source>
        <tissue evidence="1">Shoot tissue taken approximately 20 cm above the soil surface</tissue>
    </source>
</reference>
<sequence>MIDEASCGGGTTRFSFGGSAATSSTYWCSAAIQIQLLQTRADTIAHKFALA</sequence>